<proteinExistence type="predicted"/>
<sequence length="690" mass="78647">MFWTIVSIIVLIVIVLLIVFFVNDKNNYNASFVSQQQQQRQRHVWELPISDTESLALSNRIDLFAFEKYYLDTLQTKFLQKAEKIANPTRAFSNDGNVFVGLTPWTSVPDFGTLCHTLIGYGVRFRNTADSLYLNPDLADNLYYGVVAIYRHLPFPPPVNQAPWGIQAEWYHFSITMPEVFQNTCIVLRGFHDLDELVDKVFTYYLPLPTFSLGWWRTAGNAMRMCLPYAYGQLLRGYSFEQIKNEDQVRYVLDLINFPLVESGNGIHSDYVYFDHTDVRAYGYLINSYFTFDYYNYLFGTNTVNMYNVTNSISLIGSKQGLANPAVLSRNGAHFSNVLGYFIDYKNGVFTADFSKILTIRTESYFGSVVGQARDIAYYEADPTNNTHAPLWTMTRKIWANSGRVIRYRTPMLGIESGILLTTNLNGTIVVPTTGPSTSSFHPTVSYTAICATTNAGVMVMHVRLEELNLEFHSYTLYHRYGMFHLYDRIKSLTPLSNNGRCVILTKDVVQDTTEPRWTTASNLKSYNGVTVKHHNITNAPSFSNFVLRSLDNIGMQTIEQIISVDTLNRGTGMSCFSMLVQSLHEYDDTTVTRVEQNIFIIETNSSTIQCVIDFPIVILKDNKARTITINDATNVSTRTHRLDFDKILAPLSHVSLSIGNLQSIGDEIIKTDTSFYFENEHKNQFTFSF</sequence>
<evidence type="ECO:0000313" key="3">
    <source>
        <dbReference type="EMBL" id="AGR56768.1"/>
    </source>
</evidence>
<keyword evidence="1" id="KW-0812">Transmembrane</keyword>
<dbReference type="SMR" id="S5MQ20"/>
<dbReference type="GO" id="GO:0019031">
    <property type="term" value="C:viral envelope"/>
    <property type="evidence" value="ECO:0007669"/>
    <property type="project" value="InterPro"/>
</dbReference>
<dbReference type="InterPro" id="IPR006934">
    <property type="entry name" value="ODV-E66_C_baculovirus"/>
</dbReference>
<dbReference type="SUPFAM" id="SSF48230">
    <property type="entry name" value="Chondroitin AC/alginate lyase"/>
    <property type="match status" value="1"/>
</dbReference>
<evidence type="ECO:0000256" key="1">
    <source>
        <dbReference type="SAM" id="Phobius"/>
    </source>
</evidence>
<gene>
    <name evidence="3" type="ORF">Hesp016</name>
</gene>
<dbReference type="Gene3D" id="2.70.98.100">
    <property type="entry name" value="Baculovirus E66 occlusion-derived virus envelope protein, domain 2"/>
    <property type="match status" value="1"/>
</dbReference>
<dbReference type="GeneID" id="16489418"/>
<dbReference type="Pfam" id="PF04850">
    <property type="entry name" value="Baculo_E66"/>
    <property type="match status" value="1"/>
</dbReference>
<dbReference type="EMBL" id="KF158713">
    <property type="protein sequence ID" value="AGR56768.1"/>
    <property type="molecule type" value="Genomic_DNA"/>
</dbReference>
<name>S5MQ20_9ABAC</name>
<organism evidence="3 4">
    <name type="scientific">Hemileuca sp. nucleopolyhedrovirus</name>
    <dbReference type="NCBI Taxonomy" id="1367203"/>
    <lineage>
        <taxon>Viruses</taxon>
        <taxon>Viruses incertae sedis</taxon>
        <taxon>Naldaviricetes</taxon>
        <taxon>Lefavirales</taxon>
        <taxon>Baculoviridae</taxon>
        <taxon>Alphabaculovirus</taxon>
        <taxon>Alphabaculovirus heleucae</taxon>
        <taxon>Hemileuca species nucleopolyhedrovirus</taxon>
    </lineage>
</organism>
<accession>S5MQ20</accession>
<dbReference type="InterPro" id="IPR043082">
    <property type="entry name" value="Baculo_ODV-E66_core"/>
</dbReference>
<dbReference type="InterPro" id="IPR008929">
    <property type="entry name" value="Chondroitin_lyas"/>
</dbReference>
<protein>
    <submittedName>
        <fullName evidence="3">Odv-e66</fullName>
    </submittedName>
</protein>
<dbReference type="RefSeq" id="YP_008378232.1">
    <property type="nucleotide sequence ID" value="NC_021923.1"/>
</dbReference>
<evidence type="ECO:0000259" key="2">
    <source>
        <dbReference type="Pfam" id="PF04850"/>
    </source>
</evidence>
<evidence type="ECO:0000313" key="4">
    <source>
        <dbReference type="Proteomes" id="UP000203768"/>
    </source>
</evidence>
<keyword evidence="1" id="KW-1133">Transmembrane helix</keyword>
<dbReference type="OrthoDB" id="1386at10239"/>
<keyword evidence="4" id="KW-1185">Reference proteome</keyword>
<reference evidence="3 4" key="1">
    <citation type="journal article" date="2013" name="Virus Genes">
        <title>The genome of a baculovirus isolated from Hemileuca sp. encodes a serpin ortholog.</title>
        <authorList>
            <person name="Rohrmann G.F."/>
            <person name="Erlandson M.A."/>
            <person name="Theilmann D.A."/>
        </authorList>
    </citation>
    <scope>NUCLEOTIDE SEQUENCE [LARGE SCALE GENOMIC DNA]</scope>
</reference>
<feature type="domain" description="Baculovirus ODV-E66 C-terminal" evidence="2">
    <location>
        <begin position="304"/>
        <end position="637"/>
    </location>
</feature>
<feature type="transmembrane region" description="Helical" evidence="1">
    <location>
        <begin position="5"/>
        <end position="22"/>
    </location>
</feature>
<dbReference type="KEGG" id="vg:16489418"/>
<dbReference type="Gene3D" id="1.50.10.100">
    <property type="entry name" value="Chondroitin AC/alginate lyase"/>
    <property type="match status" value="1"/>
</dbReference>
<dbReference type="Proteomes" id="UP000203768">
    <property type="component" value="Segment"/>
</dbReference>
<keyword evidence="1" id="KW-0472">Membrane</keyword>